<dbReference type="PIRSF" id="PIRSF001563">
    <property type="entry name" value="Folylpolyglu_synth"/>
    <property type="match status" value="1"/>
</dbReference>
<dbReference type="Gene3D" id="3.90.190.20">
    <property type="entry name" value="Mur ligase, C-terminal domain"/>
    <property type="match status" value="1"/>
</dbReference>
<dbReference type="PANTHER" id="PTHR11136">
    <property type="entry name" value="FOLYLPOLYGLUTAMATE SYNTHASE-RELATED"/>
    <property type="match status" value="1"/>
</dbReference>
<dbReference type="STRING" id="1216932.CM240_0764"/>
<evidence type="ECO:0000256" key="6">
    <source>
        <dbReference type="ARBA" id="ARBA00022741"/>
    </source>
</evidence>
<dbReference type="GO" id="GO:0005524">
    <property type="term" value="F:ATP binding"/>
    <property type="evidence" value="ECO:0007669"/>
    <property type="project" value="UniProtKB-KW"/>
</dbReference>
<evidence type="ECO:0000256" key="4">
    <source>
        <dbReference type="ARBA" id="ARBA00022598"/>
    </source>
</evidence>
<keyword evidence="8" id="KW-0460">Magnesium</keyword>
<dbReference type="PROSITE" id="PS01012">
    <property type="entry name" value="FOLYLPOLYGLU_SYNT_2"/>
    <property type="match status" value="1"/>
</dbReference>
<gene>
    <name evidence="14" type="ORF">CM240_0764</name>
</gene>
<dbReference type="OrthoDB" id="9809356at2"/>
<dbReference type="EC" id="6.3.2.17" evidence="3"/>
<keyword evidence="15" id="KW-1185">Reference proteome</keyword>
<evidence type="ECO:0000259" key="13">
    <source>
        <dbReference type="Pfam" id="PF08245"/>
    </source>
</evidence>
<dbReference type="Proteomes" id="UP000019426">
    <property type="component" value="Chromosome M2/40_rep1"/>
</dbReference>
<dbReference type="SUPFAM" id="SSF53623">
    <property type="entry name" value="MurD-like peptide ligases, catalytic domain"/>
    <property type="match status" value="1"/>
</dbReference>
<name>W6RWD1_9CLOT</name>
<comment type="similarity">
    <text evidence="2 11">Belongs to the folylpolyglutamate synthase family.</text>
</comment>
<dbReference type="GO" id="GO:0004326">
    <property type="term" value="F:tetrahydrofolylpolyglutamate synthase activity"/>
    <property type="evidence" value="ECO:0007669"/>
    <property type="project" value="UniProtKB-EC"/>
</dbReference>
<dbReference type="RefSeq" id="WP_044036604.1">
    <property type="nucleotide sequence ID" value="NZ_HG917868.1"/>
</dbReference>
<evidence type="ECO:0000256" key="8">
    <source>
        <dbReference type="ARBA" id="ARBA00022842"/>
    </source>
</evidence>
<dbReference type="Pfam" id="PF02875">
    <property type="entry name" value="Mur_ligase_C"/>
    <property type="match status" value="1"/>
</dbReference>
<keyword evidence="7 11" id="KW-0067">ATP-binding</keyword>
<protein>
    <recommendedName>
        <fullName evidence="3">tetrahydrofolate synthase</fullName>
        <ecNumber evidence="3">6.3.2.17</ecNumber>
    </recommendedName>
    <alternativeName>
        <fullName evidence="9">Tetrahydrofolylpolyglutamate synthase</fullName>
    </alternativeName>
</protein>
<dbReference type="InterPro" id="IPR001645">
    <property type="entry name" value="Folylpolyglutamate_synth"/>
</dbReference>
<dbReference type="KEGG" id="clt:CM240_0764"/>
<comment type="cofactor">
    <cofactor evidence="1">
        <name>Mg(2+)</name>
        <dbReference type="ChEBI" id="CHEBI:18420"/>
    </cofactor>
</comment>
<dbReference type="AlphaFoldDB" id="W6RWD1"/>
<dbReference type="FunFam" id="3.40.1190.10:FF:000011">
    <property type="entry name" value="Folylpolyglutamate synthase/dihydrofolate synthase"/>
    <property type="match status" value="1"/>
</dbReference>
<keyword evidence="5" id="KW-0479">Metal-binding</keyword>
<evidence type="ECO:0000256" key="7">
    <source>
        <dbReference type="ARBA" id="ARBA00022840"/>
    </source>
</evidence>
<evidence type="ECO:0000256" key="1">
    <source>
        <dbReference type="ARBA" id="ARBA00001946"/>
    </source>
</evidence>
<organism evidence="14 15">
    <name type="scientific">Clostridium bornimense</name>
    <dbReference type="NCBI Taxonomy" id="1216932"/>
    <lineage>
        <taxon>Bacteria</taxon>
        <taxon>Bacillati</taxon>
        <taxon>Bacillota</taxon>
        <taxon>Clostridia</taxon>
        <taxon>Eubacteriales</taxon>
        <taxon>Clostridiaceae</taxon>
        <taxon>Clostridium</taxon>
    </lineage>
</organism>
<evidence type="ECO:0000256" key="5">
    <source>
        <dbReference type="ARBA" id="ARBA00022723"/>
    </source>
</evidence>
<comment type="catalytic activity">
    <reaction evidence="10">
        <text>(6S)-5,6,7,8-tetrahydrofolyl-(gamma-L-Glu)(n) + L-glutamate + ATP = (6S)-5,6,7,8-tetrahydrofolyl-(gamma-L-Glu)(n+1) + ADP + phosphate + H(+)</text>
        <dbReference type="Rhea" id="RHEA:10580"/>
        <dbReference type="Rhea" id="RHEA-COMP:14738"/>
        <dbReference type="Rhea" id="RHEA-COMP:14740"/>
        <dbReference type="ChEBI" id="CHEBI:15378"/>
        <dbReference type="ChEBI" id="CHEBI:29985"/>
        <dbReference type="ChEBI" id="CHEBI:30616"/>
        <dbReference type="ChEBI" id="CHEBI:43474"/>
        <dbReference type="ChEBI" id="CHEBI:141005"/>
        <dbReference type="ChEBI" id="CHEBI:456216"/>
        <dbReference type="EC" id="6.3.2.17"/>
    </reaction>
</comment>
<evidence type="ECO:0000259" key="12">
    <source>
        <dbReference type="Pfam" id="PF02875"/>
    </source>
</evidence>
<feature type="domain" description="Mur ligase C-terminal" evidence="12">
    <location>
        <begin position="294"/>
        <end position="414"/>
    </location>
</feature>
<dbReference type="InterPro" id="IPR036565">
    <property type="entry name" value="Mur-like_cat_sf"/>
</dbReference>
<dbReference type="GO" id="GO:0005737">
    <property type="term" value="C:cytoplasm"/>
    <property type="evidence" value="ECO:0007669"/>
    <property type="project" value="TreeGrafter"/>
</dbReference>
<evidence type="ECO:0000256" key="2">
    <source>
        <dbReference type="ARBA" id="ARBA00008276"/>
    </source>
</evidence>
<reference evidence="14 15" key="1">
    <citation type="submission" date="2013-11" db="EMBL/GenBank/DDBJ databases">
        <title>Complete genome sequence of Clostridum sp. M2/40.</title>
        <authorList>
            <person name="Wibberg D."/>
            <person name="Puehler A."/>
            <person name="Schlueter A."/>
        </authorList>
    </citation>
    <scope>NUCLEOTIDE SEQUENCE [LARGE SCALE GENOMIC DNA]</scope>
    <source>
        <strain evidence="15">M2/40</strain>
    </source>
</reference>
<evidence type="ECO:0000256" key="3">
    <source>
        <dbReference type="ARBA" id="ARBA00013025"/>
    </source>
</evidence>
<dbReference type="GO" id="GO:0008841">
    <property type="term" value="F:dihydrofolate synthase activity"/>
    <property type="evidence" value="ECO:0007669"/>
    <property type="project" value="TreeGrafter"/>
</dbReference>
<dbReference type="InterPro" id="IPR036615">
    <property type="entry name" value="Mur_ligase_C_dom_sf"/>
</dbReference>
<dbReference type="InterPro" id="IPR013221">
    <property type="entry name" value="Mur_ligase_cen"/>
</dbReference>
<dbReference type="InterPro" id="IPR018109">
    <property type="entry name" value="Folylpolyglutamate_synth_CS"/>
</dbReference>
<keyword evidence="4 11" id="KW-0436">Ligase</keyword>
<feature type="domain" description="Mur ligase central" evidence="13">
    <location>
        <begin position="44"/>
        <end position="265"/>
    </location>
</feature>
<dbReference type="PATRIC" id="fig|1216932.3.peg.750"/>
<dbReference type="Gene3D" id="3.40.1190.10">
    <property type="entry name" value="Mur-like, catalytic domain"/>
    <property type="match status" value="1"/>
</dbReference>
<dbReference type="PANTHER" id="PTHR11136:SF0">
    <property type="entry name" value="DIHYDROFOLATE SYNTHETASE-RELATED"/>
    <property type="match status" value="1"/>
</dbReference>
<dbReference type="NCBIfam" id="TIGR01499">
    <property type="entry name" value="folC"/>
    <property type="match status" value="1"/>
</dbReference>
<dbReference type="InterPro" id="IPR004101">
    <property type="entry name" value="Mur_ligase_C"/>
</dbReference>
<sequence length="430" mass="48588">MNYRETMEYIHNTAKFGMNFGLERTRRLLEYLGNPHKKLKCIHIAGTNGKGSTSAMVAEILKESGYKVGLYTSPFLEEFEERIQINSVNIPKEKLCIIVEKVSKAVEKVESEGLGDPTEFEIITAAMFLYYYEENVDIAVIEVGLGGRLDSTNILDPILTVITSISYDHVGILGNTLREIATEKAGIIKEGVPLVLYPVEKEAKEAIVDIAKIKKCKVNFVGFNDAEFIGVSKEKRIYQVVRYNDEEYKLSLLGTHQITNFSVVMKIVELLRNLGYKITNNNVKVALENVIWKGRMEVIHNNPYILLDGAHNLGGIEKLKESLERYFTYSNLTLILGILGDKDVEHMLEKIIPSAEEVITVTPNSPRAMSANELKSKIEKISDKKVTAFDKYEEAFKYAKDISNDDDMILICGSLYMIGDMRKTIMNRSI</sequence>
<evidence type="ECO:0000256" key="9">
    <source>
        <dbReference type="ARBA" id="ARBA00030592"/>
    </source>
</evidence>
<dbReference type="eggNOG" id="COG0285">
    <property type="taxonomic scope" value="Bacteria"/>
</dbReference>
<keyword evidence="6 11" id="KW-0547">Nucleotide-binding</keyword>
<dbReference type="EMBL" id="HG917868">
    <property type="protein sequence ID" value="CDM67929.1"/>
    <property type="molecule type" value="Genomic_DNA"/>
</dbReference>
<evidence type="ECO:0000313" key="14">
    <source>
        <dbReference type="EMBL" id="CDM67929.1"/>
    </source>
</evidence>
<proteinExistence type="inferred from homology"/>
<evidence type="ECO:0000313" key="15">
    <source>
        <dbReference type="Proteomes" id="UP000019426"/>
    </source>
</evidence>
<dbReference type="Pfam" id="PF08245">
    <property type="entry name" value="Mur_ligase_M"/>
    <property type="match status" value="1"/>
</dbReference>
<dbReference type="SUPFAM" id="SSF53244">
    <property type="entry name" value="MurD-like peptide ligases, peptide-binding domain"/>
    <property type="match status" value="1"/>
</dbReference>
<dbReference type="GO" id="GO:0046872">
    <property type="term" value="F:metal ion binding"/>
    <property type="evidence" value="ECO:0007669"/>
    <property type="project" value="UniProtKB-KW"/>
</dbReference>
<evidence type="ECO:0000256" key="10">
    <source>
        <dbReference type="ARBA" id="ARBA00047493"/>
    </source>
</evidence>
<accession>W6RWD1</accession>
<evidence type="ECO:0000256" key="11">
    <source>
        <dbReference type="PIRNR" id="PIRNR001563"/>
    </source>
</evidence>
<dbReference type="HOGENOM" id="CLU_015869_1_2_9"/>